<evidence type="ECO:0000313" key="8">
    <source>
        <dbReference type="EMBL" id="TSE31929.1"/>
    </source>
</evidence>
<dbReference type="GO" id="GO:0047804">
    <property type="term" value="F:cysteine-S-conjugate beta-lyase activity"/>
    <property type="evidence" value="ECO:0007669"/>
    <property type="project" value="InterPro"/>
</dbReference>
<comment type="cofactor">
    <cofactor evidence="1 7">
        <name>pyridoxal 5'-phosphate</name>
        <dbReference type="ChEBI" id="CHEBI:597326"/>
    </cofactor>
</comment>
<evidence type="ECO:0000256" key="3">
    <source>
        <dbReference type="ARBA" id="ARBA00022898"/>
    </source>
</evidence>
<evidence type="ECO:0000256" key="5">
    <source>
        <dbReference type="ARBA" id="ARBA00047517"/>
    </source>
</evidence>
<dbReference type="InterPro" id="IPR000277">
    <property type="entry name" value="Cys/Met-Metab_PyrdxlP-dep_enz"/>
</dbReference>
<dbReference type="GO" id="GO:0019450">
    <property type="term" value="P:L-cysteine catabolic process to pyruvate"/>
    <property type="evidence" value="ECO:0007669"/>
    <property type="project" value="TreeGrafter"/>
</dbReference>
<evidence type="ECO:0000256" key="1">
    <source>
        <dbReference type="ARBA" id="ARBA00001933"/>
    </source>
</evidence>
<evidence type="ECO:0000256" key="4">
    <source>
        <dbReference type="ARBA" id="ARBA00023239"/>
    </source>
</evidence>
<proteinExistence type="inferred from homology"/>
<evidence type="ECO:0000256" key="6">
    <source>
        <dbReference type="PIRSR" id="PIRSR001434-2"/>
    </source>
</evidence>
<dbReference type="NCBIfam" id="NF005456">
    <property type="entry name" value="PRK07050.1"/>
    <property type="match status" value="1"/>
</dbReference>
<dbReference type="EMBL" id="VJOM01000012">
    <property type="protein sequence ID" value="TSE31929.1"/>
    <property type="molecule type" value="Genomic_DNA"/>
</dbReference>
<comment type="catalytic activity">
    <reaction evidence="5">
        <text>L,L-cystathionine + H2O = L-homocysteine + pyruvate + NH4(+)</text>
        <dbReference type="Rhea" id="RHEA:13965"/>
        <dbReference type="ChEBI" id="CHEBI:15361"/>
        <dbReference type="ChEBI" id="CHEBI:15377"/>
        <dbReference type="ChEBI" id="CHEBI:28938"/>
        <dbReference type="ChEBI" id="CHEBI:58161"/>
        <dbReference type="ChEBI" id="CHEBI:58199"/>
    </reaction>
</comment>
<accession>A0A554X7W8</accession>
<dbReference type="SUPFAM" id="SSF53383">
    <property type="entry name" value="PLP-dependent transferases"/>
    <property type="match status" value="1"/>
</dbReference>
<dbReference type="Gene3D" id="3.90.1150.10">
    <property type="entry name" value="Aspartate Aminotransferase, domain 1"/>
    <property type="match status" value="1"/>
</dbReference>
<evidence type="ECO:0000256" key="7">
    <source>
        <dbReference type="RuleBase" id="RU362118"/>
    </source>
</evidence>
<keyword evidence="9" id="KW-1185">Reference proteome</keyword>
<comment type="caution">
    <text evidence="8">The sequence shown here is derived from an EMBL/GenBank/DDBJ whole genome shotgun (WGS) entry which is preliminary data.</text>
</comment>
<dbReference type="EC" id="4.4.1.8" evidence="8"/>
<dbReference type="AlphaFoldDB" id="A0A554X7W8"/>
<protein>
    <submittedName>
        <fullName evidence="8">Cystathionine beta-lyase MetC</fullName>
        <ecNumber evidence="8">4.4.1.8</ecNumber>
    </submittedName>
</protein>
<dbReference type="PANTHER" id="PTHR43500">
    <property type="entry name" value="CYSTATHIONINE BETA-LYASE-RELATED"/>
    <property type="match status" value="1"/>
</dbReference>
<dbReference type="InterPro" id="IPR015422">
    <property type="entry name" value="PyrdxlP-dep_Trfase_small"/>
</dbReference>
<dbReference type="InterPro" id="IPR006233">
    <property type="entry name" value="Cys_b_lyase_bac"/>
</dbReference>
<comment type="similarity">
    <text evidence="2 7">Belongs to the trans-sulfuration enzymes family.</text>
</comment>
<dbReference type="PIRSF" id="PIRSF001434">
    <property type="entry name" value="CGS"/>
    <property type="match status" value="1"/>
</dbReference>
<keyword evidence="4 8" id="KW-0456">Lyase</keyword>
<organism evidence="8 9">
    <name type="scientific">Tepidimonas taiwanensis</name>
    <dbReference type="NCBI Taxonomy" id="307486"/>
    <lineage>
        <taxon>Bacteria</taxon>
        <taxon>Pseudomonadati</taxon>
        <taxon>Pseudomonadota</taxon>
        <taxon>Betaproteobacteria</taxon>
        <taxon>Burkholderiales</taxon>
        <taxon>Tepidimonas</taxon>
    </lineage>
</organism>
<reference evidence="8 9" key="1">
    <citation type="submission" date="2019-07" db="EMBL/GenBank/DDBJ databases">
        <title>Tepidimonas taiwanensis I1-1 draft genome.</title>
        <authorList>
            <person name="Da Costa M.S."/>
            <person name="Froufe H.J.C."/>
            <person name="Egas C."/>
            <person name="Albuquerque L."/>
        </authorList>
    </citation>
    <scope>NUCLEOTIDE SEQUENCE [LARGE SCALE GENOMIC DNA]</scope>
    <source>
        <strain evidence="8 9">I1-1</strain>
    </source>
</reference>
<dbReference type="InterPro" id="IPR015421">
    <property type="entry name" value="PyrdxlP-dep_Trfase_major"/>
</dbReference>
<dbReference type="GO" id="GO:0019346">
    <property type="term" value="P:transsulfuration"/>
    <property type="evidence" value="ECO:0007669"/>
    <property type="project" value="InterPro"/>
</dbReference>
<dbReference type="InterPro" id="IPR015424">
    <property type="entry name" value="PyrdxlP-dep_Trfase"/>
</dbReference>
<keyword evidence="3 6" id="KW-0663">Pyridoxal phosphate</keyword>
<sequence length="404" mass="43617">MEGLTPGEPPDGAGDATRLIHHPYRAPDGFDAVPVAVHKASTVFFPNVEAMRLRRWQDKSGYTYGLHGTPTTFTLEERLATLEGGRHCVLAPSGLAAIALVDLAFLRSGDEVLIPDNAYGPNKALAAHELAAWGIGHRIYDPMDPADLAAAITPRTRLVWLEAAGSVTLEFPDVPALVAVVRAANAGRERPILTALDDTWGAGVALRPFELGVDVAMQALTKYPSGGADVLMGSVVTRDDDLHDALLMTHMRLGLGVGANDAEAVLRGLPSLPLRYRAQDAATRELARWMQAQPRVARVLHPALPDSPGHAAWQRDARGAACLFSVVFEPDVTPERVDAFCDALRLFRLGYSWAGPVSLCVPYDIPAMRARPWPHAPRLVRFAVGLEDVEDLRADLAQALRALT</sequence>
<dbReference type="Proteomes" id="UP000317763">
    <property type="component" value="Unassembled WGS sequence"/>
</dbReference>
<dbReference type="PANTHER" id="PTHR43500:SF1">
    <property type="entry name" value="CYSTATHIONINE BETA-LYASE-RELATED"/>
    <property type="match status" value="1"/>
</dbReference>
<gene>
    <name evidence="8" type="primary">metC</name>
    <name evidence="8" type="ORF">Ttaiw_01348</name>
</gene>
<evidence type="ECO:0000313" key="9">
    <source>
        <dbReference type="Proteomes" id="UP000317763"/>
    </source>
</evidence>
<dbReference type="Pfam" id="PF01053">
    <property type="entry name" value="Cys_Met_Meta_PP"/>
    <property type="match status" value="1"/>
</dbReference>
<evidence type="ECO:0000256" key="2">
    <source>
        <dbReference type="ARBA" id="ARBA00009077"/>
    </source>
</evidence>
<name>A0A554X7W8_9BURK</name>
<dbReference type="GO" id="GO:0030170">
    <property type="term" value="F:pyridoxal phosphate binding"/>
    <property type="evidence" value="ECO:0007669"/>
    <property type="project" value="InterPro"/>
</dbReference>
<feature type="modified residue" description="N6-(pyridoxal phosphate)lysine" evidence="6">
    <location>
        <position position="222"/>
    </location>
</feature>
<dbReference type="Gene3D" id="3.40.640.10">
    <property type="entry name" value="Type I PLP-dependent aspartate aminotransferase-like (Major domain)"/>
    <property type="match status" value="1"/>
</dbReference>
<dbReference type="STRING" id="307486.GCA_000807215_02087"/>